<evidence type="ECO:0000259" key="3">
    <source>
        <dbReference type="Pfam" id="PF13828"/>
    </source>
</evidence>
<protein>
    <recommendedName>
        <fullName evidence="3">DUF4190 domain-containing protein</fullName>
    </recommendedName>
</protein>
<dbReference type="RefSeq" id="WP_209664308.1">
    <property type="nucleotide sequence ID" value="NZ_JAGGMS010000001.1"/>
</dbReference>
<feature type="transmembrane region" description="Helical" evidence="2">
    <location>
        <begin position="91"/>
        <end position="120"/>
    </location>
</feature>
<evidence type="ECO:0000256" key="1">
    <source>
        <dbReference type="SAM" id="MobiDB-lite"/>
    </source>
</evidence>
<dbReference type="EMBL" id="JAGGMS010000001">
    <property type="protein sequence ID" value="MBP2180809.1"/>
    <property type="molecule type" value="Genomic_DNA"/>
</dbReference>
<keyword evidence="2" id="KW-1133">Transmembrane helix</keyword>
<keyword evidence="2" id="KW-0472">Membrane</keyword>
<feature type="compositionally biased region" description="Low complexity" evidence="1">
    <location>
        <begin position="1"/>
        <end position="31"/>
    </location>
</feature>
<evidence type="ECO:0000313" key="4">
    <source>
        <dbReference type="EMBL" id="MBP2180809.1"/>
    </source>
</evidence>
<evidence type="ECO:0000256" key="2">
    <source>
        <dbReference type="SAM" id="Phobius"/>
    </source>
</evidence>
<keyword evidence="2" id="KW-0812">Transmembrane</keyword>
<dbReference type="Pfam" id="PF13828">
    <property type="entry name" value="DUF4190"/>
    <property type="match status" value="1"/>
</dbReference>
<dbReference type="InterPro" id="IPR025241">
    <property type="entry name" value="DUF4190"/>
</dbReference>
<sequence length="126" mass="13031">MSYPQDPYGQQQNQYGPPSGGQPYPHQPGYGYAYGPGGPHNQNQDQGMAIAAMVCAIVGLVGCGGVLSIVGLVLGHIAYAKAKRGEAGGQGMALAAIIIGWIVVALIVIAVIIFLIAGFATNWDFD</sequence>
<name>A0ABS4PN05_9PSEU</name>
<evidence type="ECO:0000313" key="5">
    <source>
        <dbReference type="Proteomes" id="UP000741013"/>
    </source>
</evidence>
<keyword evidence="5" id="KW-1185">Reference proteome</keyword>
<feature type="region of interest" description="Disordered" evidence="1">
    <location>
        <begin position="1"/>
        <end position="38"/>
    </location>
</feature>
<comment type="caution">
    <text evidence="4">The sequence shown here is derived from an EMBL/GenBank/DDBJ whole genome shotgun (WGS) entry which is preliminary data.</text>
</comment>
<accession>A0ABS4PN05</accession>
<feature type="transmembrane region" description="Helical" evidence="2">
    <location>
        <begin position="49"/>
        <end position="79"/>
    </location>
</feature>
<gene>
    <name evidence="4" type="ORF">JOM49_002335</name>
</gene>
<reference evidence="4 5" key="1">
    <citation type="submission" date="2021-03" db="EMBL/GenBank/DDBJ databases">
        <title>Sequencing the genomes of 1000 actinobacteria strains.</title>
        <authorList>
            <person name="Klenk H.-P."/>
        </authorList>
    </citation>
    <scope>NUCLEOTIDE SEQUENCE [LARGE SCALE GENOMIC DNA]</scope>
    <source>
        <strain evidence="4 5">DSM 45510</strain>
    </source>
</reference>
<proteinExistence type="predicted"/>
<feature type="domain" description="DUF4190" evidence="3">
    <location>
        <begin position="48"/>
        <end position="110"/>
    </location>
</feature>
<dbReference type="Proteomes" id="UP000741013">
    <property type="component" value="Unassembled WGS sequence"/>
</dbReference>
<organism evidence="4 5">
    <name type="scientific">Amycolatopsis magusensis</name>
    <dbReference type="NCBI Taxonomy" id="882444"/>
    <lineage>
        <taxon>Bacteria</taxon>
        <taxon>Bacillati</taxon>
        <taxon>Actinomycetota</taxon>
        <taxon>Actinomycetes</taxon>
        <taxon>Pseudonocardiales</taxon>
        <taxon>Pseudonocardiaceae</taxon>
        <taxon>Amycolatopsis</taxon>
    </lineage>
</organism>